<gene>
    <name evidence="2" type="ORF">KX928_06340</name>
</gene>
<sequence length="111" mass="12994">MILEIRHYTIKAGRREEFIEFFEKSNRRALRDAGMLVFGPLRDLEHQHKVHWIRAFASMEEREKLKGSFYDGPVWNKQIEPVAMSMIDQMAAELTETTTDFQTFDGSKALA</sequence>
<dbReference type="InterPro" id="IPR012577">
    <property type="entry name" value="NIPSNAP"/>
</dbReference>
<dbReference type="AlphaFoldDB" id="A0A9X1JXL7"/>
<organism evidence="2 3">
    <name type="scientific">Roseobacter insulae</name>
    <dbReference type="NCBI Taxonomy" id="2859783"/>
    <lineage>
        <taxon>Bacteria</taxon>
        <taxon>Pseudomonadati</taxon>
        <taxon>Pseudomonadota</taxon>
        <taxon>Alphaproteobacteria</taxon>
        <taxon>Rhodobacterales</taxon>
        <taxon>Roseobacteraceae</taxon>
        <taxon>Roseobacter</taxon>
    </lineage>
</organism>
<protein>
    <submittedName>
        <fullName evidence="2">NIPSNAP family protein</fullName>
    </submittedName>
</protein>
<evidence type="ECO:0000313" key="3">
    <source>
        <dbReference type="Proteomes" id="UP001138661"/>
    </source>
</evidence>
<dbReference type="Pfam" id="PF07978">
    <property type="entry name" value="NIPSNAP"/>
    <property type="match status" value="1"/>
</dbReference>
<evidence type="ECO:0000313" key="2">
    <source>
        <dbReference type="EMBL" id="MBW4707400.1"/>
    </source>
</evidence>
<dbReference type="Proteomes" id="UP001138661">
    <property type="component" value="Unassembled WGS sequence"/>
</dbReference>
<keyword evidence="3" id="KW-1185">Reference proteome</keyword>
<feature type="domain" description="NIPSNAP" evidence="1">
    <location>
        <begin position="4"/>
        <end position="96"/>
    </location>
</feature>
<accession>A0A9X1JXL7</accession>
<reference evidence="2" key="1">
    <citation type="submission" date="2021-07" db="EMBL/GenBank/DDBJ databases">
        <title>Roseobacter insulae sp. nov., isolated from a tidal flat.</title>
        <authorList>
            <person name="Park S."/>
            <person name="Yoon J.-H."/>
        </authorList>
    </citation>
    <scope>NUCLEOTIDE SEQUENCE</scope>
    <source>
        <strain evidence="2">YSTF-M11</strain>
    </source>
</reference>
<comment type="caution">
    <text evidence="2">The sequence shown here is derived from an EMBL/GenBank/DDBJ whole genome shotgun (WGS) entry which is preliminary data.</text>
</comment>
<proteinExistence type="predicted"/>
<dbReference type="EMBL" id="JAHXDN010000002">
    <property type="protein sequence ID" value="MBW4707400.1"/>
    <property type="molecule type" value="Genomic_DNA"/>
</dbReference>
<name>A0A9X1JXL7_9RHOB</name>
<evidence type="ECO:0000259" key="1">
    <source>
        <dbReference type="Pfam" id="PF07978"/>
    </source>
</evidence>